<reference evidence="1 2" key="1">
    <citation type="journal article" date="2014" name="Genome Biol. Evol.">
        <title>The genome of the myxosporean Thelohanellus kitauei shows adaptations to nutrient acquisition within its fish host.</title>
        <authorList>
            <person name="Yang Y."/>
            <person name="Xiong J."/>
            <person name="Zhou Z."/>
            <person name="Huo F."/>
            <person name="Miao W."/>
            <person name="Ran C."/>
            <person name="Liu Y."/>
            <person name="Zhang J."/>
            <person name="Feng J."/>
            <person name="Wang M."/>
            <person name="Wang M."/>
            <person name="Wang L."/>
            <person name="Yao B."/>
        </authorList>
    </citation>
    <scope>NUCLEOTIDE SEQUENCE [LARGE SCALE GENOMIC DNA]</scope>
    <source>
        <strain evidence="1">Wuqing</strain>
    </source>
</reference>
<sequence>MFVRANIHFNVQQFRDPSQHFLDTGYIKCRNLCESLITILNTESLITKVKDGQLSDVFDDFKGQSHNFINDDFIKSVFSGCELKLMNDYHELPPKITEHCEQKISKQVMAWCLLEFNEFHHLNINTTGYYLLLIRGEIRELFERIDKFDNSYTECEFTPIDSTSEPANLYFKTVFQALLKTLILIFELKFIFGDSDSKLHKLDYLLSL</sequence>
<keyword evidence="2" id="KW-1185">Reference proteome</keyword>
<dbReference type="EMBL" id="JWZT01001120">
    <property type="protein sequence ID" value="KII72745.1"/>
    <property type="molecule type" value="Genomic_DNA"/>
</dbReference>
<accession>A0A0C2N8U1</accession>
<name>A0A0C2N8U1_THEKT</name>
<gene>
    <name evidence="1" type="ORF">RF11_03699</name>
</gene>
<comment type="caution">
    <text evidence="1">The sequence shown here is derived from an EMBL/GenBank/DDBJ whole genome shotgun (WGS) entry which is preliminary data.</text>
</comment>
<organism evidence="1 2">
    <name type="scientific">Thelohanellus kitauei</name>
    <name type="common">Myxosporean</name>
    <dbReference type="NCBI Taxonomy" id="669202"/>
    <lineage>
        <taxon>Eukaryota</taxon>
        <taxon>Metazoa</taxon>
        <taxon>Cnidaria</taxon>
        <taxon>Myxozoa</taxon>
        <taxon>Myxosporea</taxon>
        <taxon>Bivalvulida</taxon>
        <taxon>Platysporina</taxon>
        <taxon>Myxobolidae</taxon>
        <taxon>Thelohanellus</taxon>
    </lineage>
</organism>
<proteinExistence type="predicted"/>
<protein>
    <submittedName>
        <fullName evidence="1">Uncharacterized protein</fullName>
    </submittedName>
</protein>
<evidence type="ECO:0000313" key="2">
    <source>
        <dbReference type="Proteomes" id="UP000031668"/>
    </source>
</evidence>
<dbReference type="Proteomes" id="UP000031668">
    <property type="component" value="Unassembled WGS sequence"/>
</dbReference>
<evidence type="ECO:0000313" key="1">
    <source>
        <dbReference type="EMBL" id="KII72745.1"/>
    </source>
</evidence>
<dbReference type="AlphaFoldDB" id="A0A0C2N8U1"/>